<evidence type="ECO:0000256" key="1">
    <source>
        <dbReference type="SAM" id="MobiDB-lite"/>
    </source>
</evidence>
<keyword evidence="3" id="KW-1185">Reference proteome</keyword>
<evidence type="ECO:0000313" key="2">
    <source>
        <dbReference type="EMBL" id="QXN88311.1"/>
    </source>
</evidence>
<accession>A0ABX8RG56</accession>
<protein>
    <submittedName>
        <fullName evidence="2">Uncharacterized protein</fullName>
    </submittedName>
</protein>
<proteinExistence type="predicted"/>
<dbReference type="Proteomes" id="UP000694257">
    <property type="component" value="Chromosome"/>
</dbReference>
<reference evidence="2 3" key="1">
    <citation type="submission" date="2021-07" db="EMBL/GenBank/DDBJ databases">
        <title>Whole Genome Sequence of Nocardia Iowensis.</title>
        <authorList>
            <person name="Lamm A."/>
            <person name="Collins-Fairclough A.M."/>
            <person name="Bunk B."/>
            <person name="Sproer C."/>
        </authorList>
    </citation>
    <scope>NUCLEOTIDE SEQUENCE [LARGE SCALE GENOMIC DNA]</scope>
    <source>
        <strain evidence="2 3">NRRL 5646</strain>
    </source>
</reference>
<evidence type="ECO:0000313" key="3">
    <source>
        <dbReference type="Proteomes" id="UP000694257"/>
    </source>
</evidence>
<dbReference type="RefSeq" id="WP_218469194.1">
    <property type="nucleotide sequence ID" value="NZ_BAABJN010000008.1"/>
</dbReference>
<gene>
    <name evidence="2" type="ORF">KV110_22155</name>
</gene>
<dbReference type="EMBL" id="CP078145">
    <property type="protein sequence ID" value="QXN88311.1"/>
    <property type="molecule type" value="Genomic_DNA"/>
</dbReference>
<sequence length="90" mass="9724">MPKEEHAVDDFGQGRVSNTGTRGNGAPAEQPSDEAIEAEYDACTRRLGIEVPADLKGGILRGYRGLRDMAAALRDVPVQSTRERKETPNG</sequence>
<name>A0ABX8RG56_NOCIO</name>
<feature type="region of interest" description="Disordered" evidence="1">
    <location>
        <begin position="1"/>
        <end position="36"/>
    </location>
</feature>
<organism evidence="2 3">
    <name type="scientific">Nocardia iowensis</name>
    <dbReference type="NCBI Taxonomy" id="204891"/>
    <lineage>
        <taxon>Bacteria</taxon>
        <taxon>Bacillati</taxon>
        <taxon>Actinomycetota</taxon>
        <taxon>Actinomycetes</taxon>
        <taxon>Mycobacteriales</taxon>
        <taxon>Nocardiaceae</taxon>
        <taxon>Nocardia</taxon>
    </lineage>
</organism>